<dbReference type="GO" id="GO:0008076">
    <property type="term" value="C:voltage-gated potassium channel complex"/>
    <property type="evidence" value="ECO:0007669"/>
    <property type="project" value="TreeGrafter"/>
</dbReference>
<keyword evidence="3" id="KW-1003">Cell membrane</keyword>
<keyword evidence="6" id="KW-0851">Voltage-gated channel</keyword>
<accession>A0A091SNZ5</accession>
<evidence type="ECO:0000256" key="2">
    <source>
        <dbReference type="ARBA" id="ARBA00022448"/>
    </source>
</evidence>
<evidence type="ECO:0000313" key="14">
    <source>
        <dbReference type="Proteomes" id="UP000054150"/>
    </source>
</evidence>
<organism evidence="13 14">
    <name type="scientific">Pelecanus crispus</name>
    <name type="common">Dalmatian pelican</name>
    <dbReference type="NCBI Taxonomy" id="36300"/>
    <lineage>
        <taxon>Eukaryota</taxon>
        <taxon>Metazoa</taxon>
        <taxon>Chordata</taxon>
        <taxon>Craniata</taxon>
        <taxon>Vertebrata</taxon>
        <taxon>Euteleostomi</taxon>
        <taxon>Archelosauria</taxon>
        <taxon>Archosauria</taxon>
        <taxon>Dinosauria</taxon>
        <taxon>Saurischia</taxon>
        <taxon>Theropoda</taxon>
        <taxon>Coelurosauria</taxon>
        <taxon>Aves</taxon>
        <taxon>Neognathae</taxon>
        <taxon>Neoaves</taxon>
        <taxon>Aequornithes</taxon>
        <taxon>Pelecaniformes</taxon>
        <taxon>Pelecanidae</taxon>
        <taxon>Pelecanus</taxon>
    </lineage>
</organism>
<gene>
    <name evidence="13" type="ORF">N334_05737</name>
</gene>
<comment type="subcellular location">
    <subcellularLocation>
        <location evidence="1">Cell membrane</location>
        <topology evidence="1">Multi-pass membrane protein</topology>
    </subcellularLocation>
</comment>
<comment type="catalytic activity">
    <reaction evidence="10">
        <text>K(+)(in) = K(+)(out)</text>
        <dbReference type="Rhea" id="RHEA:29463"/>
        <dbReference type="ChEBI" id="CHEBI:29103"/>
    </reaction>
</comment>
<dbReference type="InterPro" id="IPR013821">
    <property type="entry name" value="K_chnl_volt-dep_KCNQ_C"/>
</dbReference>
<evidence type="ECO:0000259" key="12">
    <source>
        <dbReference type="Pfam" id="PF03520"/>
    </source>
</evidence>
<dbReference type="Proteomes" id="UP000054150">
    <property type="component" value="Unassembled WGS sequence"/>
</dbReference>
<dbReference type="GO" id="GO:0005249">
    <property type="term" value="F:voltage-gated potassium channel activity"/>
    <property type="evidence" value="ECO:0007669"/>
    <property type="project" value="InterPro"/>
</dbReference>
<keyword evidence="7" id="KW-0630">Potassium</keyword>
<evidence type="ECO:0000256" key="11">
    <source>
        <dbReference type="SAM" id="MobiDB-lite"/>
    </source>
</evidence>
<dbReference type="PANTHER" id="PTHR47735:SF7">
    <property type="entry name" value="POTASSIUM VOLTAGE-GATED CHANNEL SUBFAMILY KQT MEMBER 4"/>
    <property type="match status" value="1"/>
</dbReference>
<proteinExistence type="predicted"/>
<evidence type="ECO:0000256" key="8">
    <source>
        <dbReference type="ARBA" id="ARBA00023065"/>
    </source>
</evidence>
<feature type="region of interest" description="Disordered" evidence="11">
    <location>
        <begin position="106"/>
        <end position="151"/>
    </location>
</feature>
<evidence type="ECO:0000256" key="3">
    <source>
        <dbReference type="ARBA" id="ARBA00022475"/>
    </source>
</evidence>
<evidence type="ECO:0000256" key="9">
    <source>
        <dbReference type="ARBA" id="ARBA00023303"/>
    </source>
</evidence>
<evidence type="ECO:0000256" key="4">
    <source>
        <dbReference type="ARBA" id="ARBA00022538"/>
    </source>
</evidence>
<reference evidence="13 14" key="1">
    <citation type="submission" date="2014-04" db="EMBL/GenBank/DDBJ databases">
        <title>Genome evolution of avian class.</title>
        <authorList>
            <person name="Zhang G."/>
            <person name="Li C."/>
        </authorList>
    </citation>
    <scope>NUCLEOTIDE SEQUENCE [LARGE SCALE GENOMIC DNA]</scope>
    <source>
        <strain evidence="13">BGI_N334</strain>
    </source>
</reference>
<feature type="non-terminal residue" evidence="13">
    <location>
        <position position="1"/>
    </location>
</feature>
<feature type="non-terminal residue" evidence="13">
    <location>
        <position position="175"/>
    </location>
</feature>
<dbReference type="InterPro" id="IPR003937">
    <property type="entry name" value="K_chnl_volt-dep_KCNQ"/>
</dbReference>
<dbReference type="PANTHER" id="PTHR47735">
    <property type="entry name" value="POTASSIUM VOLTAGE-GATED CHANNEL SUBFAMILY KQT MEMBER 4"/>
    <property type="match status" value="1"/>
</dbReference>
<keyword evidence="9" id="KW-0407">Ion channel</keyword>
<protein>
    <submittedName>
        <fullName evidence="13">Potassium voltage-gated channel subfamily KQT member 4</fullName>
    </submittedName>
</protein>
<evidence type="ECO:0000256" key="6">
    <source>
        <dbReference type="ARBA" id="ARBA00022882"/>
    </source>
</evidence>
<keyword evidence="3" id="KW-0472">Membrane</keyword>
<dbReference type="AlphaFoldDB" id="A0A091SNZ5"/>
<dbReference type="EMBL" id="KK479471">
    <property type="protein sequence ID" value="KFQ60063.1"/>
    <property type="molecule type" value="Genomic_DNA"/>
</dbReference>
<keyword evidence="8" id="KW-0406">Ion transport</keyword>
<evidence type="ECO:0000256" key="5">
    <source>
        <dbReference type="ARBA" id="ARBA00022826"/>
    </source>
</evidence>
<feature type="domain" description="Potassium channel voltage dependent KCNQ C-terminal" evidence="12">
    <location>
        <begin position="3"/>
        <end position="107"/>
    </location>
</feature>
<evidence type="ECO:0000256" key="1">
    <source>
        <dbReference type="ARBA" id="ARBA00004651"/>
    </source>
</evidence>
<keyword evidence="14" id="KW-1185">Reference proteome</keyword>
<dbReference type="Pfam" id="PF03520">
    <property type="entry name" value="KCNQ_channel"/>
    <property type="match status" value="1"/>
</dbReference>
<evidence type="ECO:0000313" key="13">
    <source>
        <dbReference type="EMBL" id="KFQ60063.1"/>
    </source>
</evidence>
<keyword evidence="5" id="KW-0631">Potassium channel</keyword>
<keyword evidence="4" id="KW-0633">Potassium transport</keyword>
<keyword evidence="2" id="KW-0813">Transport</keyword>
<dbReference type="Gene3D" id="6.10.140.1910">
    <property type="match status" value="1"/>
</dbReference>
<evidence type="ECO:0000256" key="7">
    <source>
        <dbReference type="ARBA" id="ARBA00022958"/>
    </source>
</evidence>
<name>A0A091SNZ5_PELCR</name>
<evidence type="ECO:0000256" key="10">
    <source>
        <dbReference type="ARBA" id="ARBA00034430"/>
    </source>
</evidence>
<sequence length="175" mass="19336">PPEDSSEEKSSHCDLTFEDIMPAVKSLIRAVRILKFLVAKRKFKETLRPYDVKDVIEQYSAGHLDMLGRIKSLQMRREKGEKPTLETELVDELSMMGRVVKVERQVRRGQPPGSVSPPLRCLQDGGAGTPGLAAVQVPPGEPDITSDYHSPVDHEDISVSAQTLNISRSASANMD</sequence>